<feature type="transmembrane region" description="Helical" evidence="6">
    <location>
        <begin position="177"/>
        <end position="195"/>
    </location>
</feature>
<keyword evidence="4 6" id="KW-1133">Transmembrane helix</keyword>
<evidence type="ECO:0000256" key="1">
    <source>
        <dbReference type="ARBA" id="ARBA00004141"/>
    </source>
</evidence>
<sequence length="206" mass="22109">MHEIFDHLLMPASISAFLQVVMIDLVLAADNAVVVGMAAAGLARQDRAKAILVGIACATVLRIAFALGASYLLSIIGLLLAGGLLLLWVCWKMWRELKEQPAQDDHDDATGPRRKSFAQAIKHIIIADVSMSLDNVLAVAGAAHEHPMVLVFGLCLSVVLMGFAASAIAGLLTRYRWIAYVGLAVILFVAGEMIWRGAMEVAYAVQ</sequence>
<gene>
    <name evidence="7" type="ORF">J2Z17_000589</name>
</gene>
<comment type="subcellular location">
    <subcellularLocation>
        <location evidence="1">Membrane</location>
        <topology evidence="1">Multi-pass membrane protein</topology>
    </subcellularLocation>
</comment>
<dbReference type="PANTHER" id="PTHR30238">
    <property type="entry name" value="MEMBRANE BOUND PREDICTED REDOX MODULATOR"/>
    <property type="match status" value="1"/>
</dbReference>
<evidence type="ECO:0000256" key="6">
    <source>
        <dbReference type="SAM" id="Phobius"/>
    </source>
</evidence>
<dbReference type="EMBL" id="JAGGJU010000001">
    <property type="protein sequence ID" value="MBP1849172.1"/>
    <property type="molecule type" value="Genomic_DNA"/>
</dbReference>
<name>A0ABS4DU27_9HYPH</name>
<evidence type="ECO:0000256" key="4">
    <source>
        <dbReference type="ARBA" id="ARBA00022989"/>
    </source>
</evidence>
<dbReference type="RefSeq" id="WP_209942048.1">
    <property type="nucleotide sequence ID" value="NZ_JAGGJU010000001.1"/>
</dbReference>
<feature type="transmembrane region" description="Helical" evidence="6">
    <location>
        <begin position="149"/>
        <end position="172"/>
    </location>
</feature>
<keyword evidence="3 6" id="KW-0812">Transmembrane</keyword>
<reference evidence="7 8" key="1">
    <citation type="submission" date="2021-03" db="EMBL/GenBank/DDBJ databases">
        <title>Genomic Encyclopedia of Type Strains, Phase IV (KMG-IV): sequencing the most valuable type-strain genomes for metagenomic binning, comparative biology and taxonomic classification.</title>
        <authorList>
            <person name="Goeker M."/>
        </authorList>
    </citation>
    <scope>NUCLEOTIDE SEQUENCE [LARGE SCALE GENOMIC DNA]</scope>
    <source>
        <strain evidence="7 8">DSM 21600</strain>
    </source>
</reference>
<organism evidence="7 8">
    <name type="scientific">Rhizobium halophytocola</name>
    <dbReference type="NCBI Taxonomy" id="735519"/>
    <lineage>
        <taxon>Bacteria</taxon>
        <taxon>Pseudomonadati</taxon>
        <taxon>Pseudomonadota</taxon>
        <taxon>Alphaproteobacteria</taxon>
        <taxon>Hyphomicrobiales</taxon>
        <taxon>Rhizobiaceae</taxon>
        <taxon>Rhizobium/Agrobacterium group</taxon>
        <taxon>Rhizobium</taxon>
    </lineage>
</organism>
<proteinExistence type="inferred from homology"/>
<evidence type="ECO:0000256" key="2">
    <source>
        <dbReference type="ARBA" id="ARBA00007511"/>
    </source>
</evidence>
<dbReference type="Pfam" id="PF03741">
    <property type="entry name" value="TerC"/>
    <property type="match status" value="1"/>
</dbReference>
<dbReference type="NCBIfam" id="TIGR03717">
    <property type="entry name" value="R_switched_YjbE"/>
    <property type="match status" value="1"/>
</dbReference>
<protein>
    <submittedName>
        <fullName evidence="7">YjbE family integral membrane protein</fullName>
    </submittedName>
</protein>
<keyword evidence="8" id="KW-1185">Reference proteome</keyword>
<dbReference type="Proteomes" id="UP000759443">
    <property type="component" value="Unassembled WGS sequence"/>
</dbReference>
<evidence type="ECO:0000313" key="8">
    <source>
        <dbReference type="Proteomes" id="UP000759443"/>
    </source>
</evidence>
<dbReference type="PANTHER" id="PTHR30238:SF4">
    <property type="entry name" value="SLL1022 PROTEIN"/>
    <property type="match status" value="1"/>
</dbReference>
<dbReference type="InterPro" id="IPR005496">
    <property type="entry name" value="Integral_membrane_TerC"/>
</dbReference>
<comment type="caution">
    <text evidence="7">The sequence shown here is derived from an EMBL/GenBank/DDBJ whole genome shotgun (WGS) entry which is preliminary data.</text>
</comment>
<feature type="transmembrane region" description="Helical" evidence="6">
    <location>
        <begin position="73"/>
        <end position="91"/>
    </location>
</feature>
<evidence type="ECO:0000313" key="7">
    <source>
        <dbReference type="EMBL" id="MBP1849172.1"/>
    </source>
</evidence>
<evidence type="ECO:0000256" key="5">
    <source>
        <dbReference type="ARBA" id="ARBA00023136"/>
    </source>
</evidence>
<keyword evidence="5 6" id="KW-0472">Membrane</keyword>
<accession>A0ABS4DU27</accession>
<comment type="similarity">
    <text evidence="2">Belongs to the TerC family.</text>
</comment>
<evidence type="ECO:0000256" key="3">
    <source>
        <dbReference type="ARBA" id="ARBA00022692"/>
    </source>
</evidence>
<dbReference type="InterPro" id="IPR022301">
    <property type="entry name" value="Integral_membrane_YjbE"/>
</dbReference>
<feature type="transmembrane region" description="Helical" evidence="6">
    <location>
        <begin position="20"/>
        <end position="43"/>
    </location>
</feature>